<dbReference type="AlphaFoldDB" id="A0A1W1BUQ0"/>
<sequence length="315" mass="36656">MLLNPEIIANLLVDTLFVAYGSIAFFVSLQVVFKWDFSRSDEQQYSLAKQTYLVSTITKYILFLKIPLLLFFIYTLDHLSDIINGAMCAVGVIDASSYGLYLILLKILNVYLFAFWILLNEEDYRHSDLPYTKLKSLFFLFLYALLVIEVILEYLYFADIDPNSLVDCCGAIFSNSSKSWISLFLSLPHIYIYTIFYTVAGGMFLSYVAKERLLYSILSALFVPVAILALIGYFGTYIYELPTHHCPFCLMQSDYDYVGYFLYTFLFIATFYGMLVGLKEDERSWRISLLFLMLYVAIVSYYPLHYYIINGKWLY</sequence>
<dbReference type="EMBL" id="FPHB01000038">
    <property type="protein sequence ID" value="SFV57207.1"/>
    <property type="molecule type" value="Genomic_DNA"/>
</dbReference>
<protein>
    <submittedName>
        <fullName evidence="2">Possible membrane protein</fullName>
    </submittedName>
</protein>
<feature type="transmembrane region" description="Helical" evidence="1">
    <location>
        <begin position="53"/>
        <end position="76"/>
    </location>
</feature>
<keyword evidence="1" id="KW-0812">Transmembrane</keyword>
<gene>
    <name evidence="2" type="ORF">MNB_SM-7-494</name>
</gene>
<feature type="transmembrane region" description="Helical" evidence="1">
    <location>
        <begin position="96"/>
        <end position="117"/>
    </location>
</feature>
<feature type="transmembrane region" description="Helical" evidence="1">
    <location>
        <begin position="257"/>
        <end position="277"/>
    </location>
</feature>
<evidence type="ECO:0000313" key="2">
    <source>
        <dbReference type="EMBL" id="SFV57207.1"/>
    </source>
</evidence>
<keyword evidence="1" id="KW-0472">Membrane</keyword>
<feature type="transmembrane region" description="Helical" evidence="1">
    <location>
        <begin position="12"/>
        <end position="33"/>
    </location>
</feature>
<feature type="transmembrane region" description="Helical" evidence="1">
    <location>
        <begin position="190"/>
        <end position="208"/>
    </location>
</feature>
<feature type="transmembrane region" description="Helical" evidence="1">
    <location>
        <begin position="137"/>
        <end position="157"/>
    </location>
</feature>
<name>A0A1W1BUQ0_9ZZZZ</name>
<feature type="transmembrane region" description="Helical" evidence="1">
    <location>
        <begin position="215"/>
        <end position="237"/>
    </location>
</feature>
<evidence type="ECO:0000256" key="1">
    <source>
        <dbReference type="SAM" id="Phobius"/>
    </source>
</evidence>
<organism evidence="2">
    <name type="scientific">hydrothermal vent metagenome</name>
    <dbReference type="NCBI Taxonomy" id="652676"/>
    <lineage>
        <taxon>unclassified sequences</taxon>
        <taxon>metagenomes</taxon>
        <taxon>ecological metagenomes</taxon>
    </lineage>
</organism>
<proteinExistence type="predicted"/>
<feature type="transmembrane region" description="Helical" evidence="1">
    <location>
        <begin position="289"/>
        <end position="309"/>
    </location>
</feature>
<reference evidence="2" key="1">
    <citation type="submission" date="2016-10" db="EMBL/GenBank/DDBJ databases">
        <authorList>
            <person name="de Groot N.N."/>
        </authorList>
    </citation>
    <scope>NUCLEOTIDE SEQUENCE</scope>
</reference>
<accession>A0A1W1BUQ0</accession>
<keyword evidence="1" id="KW-1133">Transmembrane helix</keyword>